<dbReference type="PATRIC" id="fig|1705389.3.peg.2934"/>
<dbReference type="RefSeq" id="WP_053773174.1">
    <property type="nucleotide sequence ID" value="NZ_LIST01000012.1"/>
</dbReference>
<feature type="compositionally biased region" description="Acidic residues" evidence="1">
    <location>
        <begin position="16"/>
        <end position="25"/>
    </location>
</feature>
<dbReference type="EMBL" id="LIST01000012">
    <property type="protein sequence ID" value="KOX93275.1"/>
    <property type="molecule type" value="Genomic_DNA"/>
</dbReference>
<dbReference type="AlphaFoldDB" id="A0A0M9ALJ7"/>
<accession>A0A0M9ALJ7</accession>
<evidence type="ECO:0000313" key="3">
    <source>
        <dbReference type="Proteomes" id="UP000037747"/>
    </source>
</evidence>
<reference evidence="2 3" key="1">
    <citation type="submission" date="2015-08" db="EMBL/GenBank/DDBJ databases">
        <title>Genomes of Isolates from Cabo Rojo, PR.</title>
        <authorList>
            <person name="Sanchez-Nieves R.L."/>
            <person name="Montalvo-Rodriguez R."/>
        </authorList>
    </citation>
    <scope>NUCLEOTIDE SEQUENCE [LARGE SCALE GENOMIC DNA]</scope>
    <source>
        <strain evidence="2 3">5</strain>
    </source>
</reference>
<dbReference type="STRING" id="1765655.AMR74_16680"/>
<keyword evidence="3" id="KW-1185">Reference proteome</keyword>
<feature type="compositionally biased region" description="Basic and acidic residues" evidence="1">
    <location>
        <begin position="113"/>
        <end position="122"/>
    </location>
</feature>
<feature type="region of interest" description="Disordered" evidence="1">
    <location>
        <begin position="1"/>
        <end position="38"/>
    </location>
</feature>
<comment type="caution">
    <text evidence="2">The sequence shown here is derived from an EMBL/GenBank/DDBJ whole genome shotgun (WGS) entry which is preliminary data.</text>
</comment>
<sequence>MSKAQPTLFDFKADAEGDEQPEQDTEAQSQREAAGWRVEPPRCQCGADLLEWHSKAEARRMVRQFGDADGEAIACPSCTSYSHPSGEMTGVARAVRISDRQSTVEPLSASEEAAARYREGGR</sequence>
<evidence type="ECO:0000313" key="2">
    <source>
        <dbReference type="EMBL" id="KOX93275.1"/>
    </source>
</evidence>
<proteinExistence type="predicted"/>
<protein>
    <submittedName>
        <fullName evidence="2">Uncharacterized protein</fullName>
    </submittedName>
</protein>
<feature type="region of interest" description="Disordered" evidence="1">
    <location>
        <begin position="100"/>
        <end position="122"/>
    </location>
</feature>
<dbReference type="Proteomes" id="UP000037747">
    <property type="component" value="Unassembled WGS sequence"/>
</dbReference>
<organism evidence="2 3">
    <name type="scientific">Halorubrum tropicale</name>
    <dbReference type="NCBI Taxonomy" id="1765655"/>
    <lineage>
        <taxon>Archaea</taxon>
        <taxon>Methanobacteriati</taxon>
        <taxon>Methanobacteriota</taxon>
        <taxon>Stenosarchaea group</taxon>
        <taxon>Halobacteria</taxon>
        <taxon>Halobacteriales</taxon>
        <taxon>Haloferacaceae</taxon>
        <taxon>Halorubrum</taxon>
    </lineage>
</organism>
<evidence type="ECO:0000256" key="1">
    <source>
        <dbReference type="SAM" id="MobiDB-lite"/>
    </source>
</evidence>
<name>A0A0M9ALJ7_9EURY</name>
<gene>
    <name evidence="2" type="ORF">AMR74_16680</name>
</gene>